<dbReference type="GO" id="GO:0015031">
    <property type="term" value="P:protein transport"/>
    <property type="evidence" value="ECO:0007669"/>
    <property type="project" value="UniProtKB-KW"/>
</dbReference>
<evidence type="ECO:0000256" key="2">
    <source>
        <dbReference type="ARBA" id="ARBA00010527"/>
    </source>
</evidence>
<keyword evidence="6 16" id="KW-0812">Transmembrane</keyword>
<dbReference type="PANTHER" id="PTHR12428">
    <property type="entry name" value="OXA1"/>
    <property type="match status" value="1"/>
</dbReference>
<dbReference type="GO" id="GO:0032977">
    <property type="term" value="F:membrane insertase activity"/>
    <property type="evidence" value="ECO:0007669"/>
    <property type="project" value="InterPro"/>
</dbReference>
<proteinExistence type="inferred from homology"/>
<evidence type="ECO:0000256" key="6">
    <source>
        <dbReference type="ARBA" id="ARBA00022692"/>
    </source>
</evidence>
<evidence type="ECO:0000259" key="18">
    <source>
        <dbReference type="Pfam" id="PF02096"/>
    </source>
</evidence>
<evidence type="ECO:0000256" key="13">
    <source>
        <dbReference type="ARBA" id="ARBA00031538"/>
    </source>
</evidence>
<evidence type="ECO:0000256" key="15">
    <source>
        <dbReference type="ARBA" id="ARBA00033342"/>
    </source>
</evidence>
<keyword evidence="5" id="KW-1003">Cell membrane</keyword>
<evidence type="ECO:0000256" key="5">
    <source>
        <dbReference type="ARBA" id="ARBA00022475"/>
    </source>
</evidence>
<evidence type="ECO:0000256" key="17">
    <source>
        <dbReference type="SAM" id="Phobius"/>
    </source>
</evidence>
<comment type="caution">
    <text evidence="19">The sequence shown here is derived from an EMBL/GenBank/DDBJ whole genome shotgun (WGS) entry which is preliminary data.</text>
</comment>
<feature type="transmembrane region" description="Helical" evidence="17">
    <location>
        <begin position="26"/>
        <end position="47"/>
    </location>
</feature>
<comment type="similarity">
    <text evidence="2">Belongs to the OXA1/ALB3/YidC family. Type 1 subfamily.</text>
</comment>
<dbReference type="Proteomes" id="UP000282460">
    <property type="component" value="Unassembled WGS sequence"/>
</dbReference>
<evidence type="ECO:0000256" key="3">
    <source>
        <dbReference type="ARBA" id="ARBA00015325"/>
    </source>
</evidence>
<evidence type="ECO:0000256" key="1">
    <source>
        <dbReference type="ARBA" id="ARBA00004651"/>
    </source>
</evidence>
<dbReference type="EMBL" id="RCWJ01000005">
    <property type="protein sequence ID" value="RLQ81089.1"/>
    <property type="molecule type" value="Genomic_DNA"/>
</dbReference>
<keyword evidence="4" id="KW-0813">Transport</keyword>
<evidence type="ECO:0000256" key="10">
    <source>
        <dbReference type="ARBA" id="ARBA00023186"/>
    </source>
</evidence>
<keyword evidence="10" id="KW-0143">Chaperone</keyword>
<comment type="function">
    <text evidence="11">Required for the insertion and/or proper folding and/or complex formation of integral membrane proteins into the membrane. Involved in integration of membrane proteins that insert both dependently and independently of the Sec translocase complex, as well as at least some lipoproteins. Aids folding of multispanning membrane proteins.</text>
</comment>
<evidence type="ECO:0000313" key="20">
    <source>
        <dbReference type="Proteomes" id="UP000282460"/>
    </source>
</evidence>
<dbReference type="InterPro" id="IPR001708">
    <property type="entry name" value="YidC/ALB3/OXA1/COX18"/>
</dbReference>
<evidence type="ECO:0000256" key="11">
    <source>
        <dbReference type="ARBA" id="ARBA00025034"/>
    </source>
</evidence>
<keyword evidence="9 17" id="KW-0472">Membrane</keyword>
<dbReference type="RefSeq" id="WP_121660564.1">
    <property type="nucleotide sequence ID" value="NZ_BMEK01000004.1"/>
</dbReference>
<feature type="transmembrane region" description="Helical" evidence="17">
    <location>
        <begin position="148"/>
        <end position="177"/>
    </location>
</feature>
<evidence type="ECO:0000256" key="16">
    <source>
        <dbReference type="RuleBase" id="RU003945"/>
    </source>
</evidence>
<feature type="transmembrane region" description="Helical" evidence="17">
    <location>
        <begin position="108"/>
        <end position="128"/>
    </location>
</feature>
<dbReference type="AlphaFoldDB" id="A0A3L7ISI6"/>
<sequence>MDIYSFAPVAIVLDFAYSLVSGIADLLLPLTGSLSTAVAIVAITLLVRTALMPVGRSQVRAEFTRRRLAPQLAELQRRYKKKPELLQQKTMELYTAEKASPLAGCFPTLLQAPVISTVYGLFILQVINGHPNSLLTEQVFGVQLGTPLVAFLTAGTAWPGVLVYATFLGIIATVAWLSRRAALRNAPPPAEGLPANMQNLTGILSWMPFITVIFAAIVPLAATLYLAVTTSWTLVERAVLRRRYEKTTTG</sequence>
<dbReference type="NCBIfam" id="TIGR03592">
    <property type="entry name" value="yidC_oxa1_cterm"/>
    <property type="match status" value="1"/>
</dbReference>
<gene>
    <name evidence="19" type="ORF">D9V28_15200</name>
</gene>
<keyword evidence="8 17" id="KW-1133">Transmembrane helix</keyword>
<protein>
    <recommendedName>
        <fullName evidence="3">Membrane protein insertase YidC</fullName>
    </recommendedName>
    <alternativeName>
        <fullName evidence="15">Foldase YidC</fullName>
    </alternativeName>
    <alternativeName>
        <fullName evidence="14">Membrane integrase YidC</fullName>
    </alternativeName>
    <alternativeName>
        <fullName evidence="13">Membrane protein YidC</fullName>
    </alternativeName>
</protein>
<evidence type="ECO:0000256" key="9">
    <source>
        <dbReference type="ARBA" id="ARBA00023136"/>
    </source>
</evidence>
<evidence type="ECO:0000256" key="12">
    <source>
        <dbReference type="ARBA" id="ARBA00026028"/>
    </source>
</evidence>
<dbReference type="InterPro" id="IPR047196">
    <property type="entry name" value="YidC_ALB_C"/>
</dbReference>
<dbReference type="OrthoDB" id="9780552at2"/>
<comment type="subcellular location">
    <subcellularLocation>
        <location evidence="1">Cell membrane</location>
        <topology evidence="1">Multi-pass membrane protein</topology>
    </subcellularLocation>
    <subcellularLocation>
        <location evidence="16">Membrane</location>
        <topology evidence="16">Multi-pass membrane protein</topology>
    </subcellularLocation>
</comment>
<reference evidence="19 20" key="1">
    <citation type="submission" date="2018-10" db="EMBL/GenBank/DDBJ databases">
        <authorList>
            <person name="Li J."/>
        </authorList>
    </citation>
    <scope>NUCLEOTIDE SEQUENCE [LARGE SCALE GENOMIC DNA]</scope>
    <source>
        <strain evidence="19 20">ZD1-4</strain>
    </source>
</reference>
<dbReference type="Pfam" id="PF02096">
    <property type="entry name" value="60KD_IMP"/>
    <property type="match status" value="1"/>
</dbReference>
<evidence type="ECO:0000256" key="7">
    <source>
        <dbReference type="ARBA" id="ARBA00022927"/>
    </source>
</evidence>
<keyword evidence="7" id="KW-0653">Protein transport</keyword>
<evidence type="ECO:0000256" key="14">
    <source>
        <dbReference type="ARBA" id="ARBA00033245"/>
    </source>
</evidence>
<feature type="transmembrane region" description="Helical" evidence="17">
    <location>
        <begin position="206"/>
        <end position="228"/>
    </location>
</feature>
<name>A0A3L7ISI6_9MICO</name>
<organism evidence="19 20">
    <name type="scientific">Mycetocola zhadangensis</name>
    <dbReference type="NCBI Taxonomy" id="1164595"/>
    <lineage>
        <taxon>Bacteria</taxon>
        <taxon>Bacillati</taxon>
        <taxon>Actinomycetota</taxon>
        <taxon>Actinomycetes</taxon>
        <taxon>Micrococcales</taxon>
        <taxon>Microbacteriaceae</taxon>
        <taxon>Mycetocola</taxon>
    </lineage>
</organism>
<dbReference type="PANTHER" id="PTHR12428:SF65">
    <property type="entry name" value="CYTOCHROME C OXIDASE ASSEMBLY PROTEIN COX18, MITOCHONDRIAL"/>
    <property type="match status" value="1"/>
</dbReference>
<evidence type="ECO:0000313" key="19">
    <source>
        <dbReference type="EMBL" id="RLQ81089.1"/>
    </source>
</evidence>
<accession>A0A3L7ISI6</accession>
<dbReference type="CDD" id="cd20070">
    <property type="entry name" value="5TM_YidC_Alb3"/>
    <property type="match status" value="1"/>
</dbReference>
<dbReference type="GO" id="GO:0051205">
    <property type="term" value="P:protein insertion into membrane"/>
    <property type="evidence" value="ECO:0007669"/>
    <property type="project" value="TreeGrafter"/>
</dbReference>
<evidence type="ECO:0000256" key="4">
    <source>
        <dbReference type="ARBA" id="ARBA00022448"/>
    </source>
</evidence>
<feature type="domain" description="Membrane insertase YidC/Oxa/ALB C-terminal" evidence="18">
    <location>
        <begin position="37"/>
        <end position="241"/>
    </location>
</feature>
<dbReference type="InterPro" id="IPR028055">
    <property type="entry name" value="YidC/Oxa/ALB_C"/>
</dbReference>
<dbReference type="GO" id="GO:0005886">
    <property type="term" value="C:plasma membrane"/>
    <property type="evidence" value="ECO:0007669"/>
    <property type="project" value="UniProtKB-SubCell"/>
</dbReference>
<comment type="subunit">
    <text evidence="12">Interacts with the Sec translocase complex via SecD. Specifically interacts with transmembrane segments of nascent integral membrane proteins during membrane integration.</text>
</comment>
<keyword evidence="20" id="KW-1185">Reference proteome</keyword>
<evidence type="ECO:0000256" key="8">
    <source>
        <dbReference type="ARBA" id="ARBA00022989"/>
    </source>
</evidence>